<feature type="signal peptide" evidence="3">
    <location>
        <begin position="1"/>
        <end position="18"/>
    </location>
</feature>
<dbReference type="InterPro" id="IPR016193">
    <property type="entry name" value="Cytidine_deaminase-like"/>
</dbReference>
<dbReference type="InterPro" id="IPR016192">
    <property type="entry name" value="APOBEC/CMP_deaminase_Zn-bd"/>
</dbReference>
<dbReference type="InParanoid" id="F1A144"/>
<dbReference type="OMA" id="IMNCTSK"/>
<dbReference type="PROSITE" id="PS51747">
    <property type="entry name" value="CYT_DCMP_DEAMINASES_2"/>
    <property type="match status" value="1"/>
</dbReference>
<dbReference type="GO" id="GO:0002100">
    <property type="term" value="P:tRNA wobble adenosine to inosine editing"/>
    <property type="evidence" value="ECO:0000318"/>
    <property type="project" value="GO_Central"/>
</dbReference>
<proteinExistence type="predicted"/>
<gene>
    <name evidence="5" type="ORF">DICPUDRAFT_58458</name>
</gene>
<dbReference type="RefSeq" id="XP_003293388.1">
    <property type="nucleotide sequence ID" value="XM_003293340.1"/>
</dbReference>
<evidence type="ECO:0000259" key="4">
    <source>
        <dbReference type="PROSITE" id="PS51747"/>
    </source>
</evidence>
<dbReference type="PANTHER" id="PTHR11079">
    <property type="entry name" value="CYTOSINE DEAMINASE FAMILY MEMBER"/>
    <property type="match status" value="1"/>
</dbReference>
<keyword evidence="6" id="KW-1185">Reference proteome</keyword>
<protein>
    <recommendedName>
        <fullName evidence="4">CMP/dCMP-type deaminase domain-containing protein</fullName>
    </recommendedName>
</protein>
<keyword evidence="2" id="KW-0862">Zinc</keyword>
<dbReference type="GO" id="GO:0052717">
    <property type="term" value="F:tRNA-specific adenosine-34 deaminase activity"/>
    <property type="evidence" value="ECO:0000318"/>
    <property type="project" value="GO_Central"/>
</dbReference>
<dbReference type="PANTHER" id="PTHR11079:SF152">
    <property type="entry name" value="CMP_DCMP DEAMINASE, ZINC-BINDING DOMAIN-CONTAINING PROTEIN-RELATED"/>
    <property type="match status" value="1"/>
</dbReference>
<feature type="chain" id="PRO_5003265551" description="CMP/dCMP-type deaminase domain-containing protein" evidence="3">
    <location>
        <begin position="19"/>
        <end position="221"/>
    </location>
</feature>
<feature type="domain" description="CMP/dCMP-type deaminase" evidence="4">
    <location>
        <begin position="47"/>
        <end position="159"/>
    </location>
</feature>
<dbReference type="Proteomes" id="UP000001064">
    <property type="component" value="Unassembled WGS sequence"/>
</dbReference>
<dbReference type="SUPFAM" id="SSF53927">
    <property type="entry name" value="Cytidine deaminase-like"/>
    <property type="match status" value="1"/>
</dbReference>
<evidence type="ECO:0000256" key="3">
    <source>
        <dbReference type="SAM" id="SignalP"/>
    </source>
</evidence>
<dbReference type="STRING" id="5786.F1A144"/>
<dbReference type="PROSITE" id="PS00903">
    <property type="entry name" value="CYT_DCMP_DEAMINASES_1"/>
    <property type="match status" value="1"/>
</dbReference>
<dbReference type="FunFam" id="3.40.140.10:FF:000101">
    <property type="entry name" value="Uncharacterized protein"/>
    <property type="match status" value="1"/>
</dbReference>
<dbReference type="KEGG" id="dpp:DICPUDRAFT_58458"/>
<sequence>MKLLLSLILFIFVAFATAHNDCPKSAYLDVPPSDLVQAKDLSAADKVFHEKYMRIAIQVAIDNNAKFAAAIVHKNGTVMCTGVNTGRARIYHGEIEAIVNCTQMYGKKTWEDHYLYTTGEPCVMCSGAIMWSKFDKTIFASYVNNMYCERCFNQLPMDSNEIFKLGYGINHNTQLIGGVLEEITDTFFPSLCGTDNSWGVVPLCSENWRRSCPRSSRYFGY</sequence>
<dbReference type="Gene3D" id="3.40.140.10">
    <property type="entry name" value="Cytidine Deaminase, domain 2"/>
    <property type="match status" value="1"/>
</dbReference>
<keyword evidence="1" id="KW-0479">Metal-binding</keyword>
<dbReference type="FunCoup" id="F1A144">
    <property type="interactions" value="2"/>
</dbReference>
<evidence type="ECO:0000313" key="5">
    <source>
        <dbReference type="EMBL" id="EGC30077.1"/>
    </source>
</evidence>
<dbReference type="GO" id="GO:0008270">
    <property type="term" value="F:zinc ion binding"/>
    <property type="evidence" value="ECO:0007669"/>
    <property type="project" value="InterPro"/>
</dbReference>
<dbReference type="VEuPathDB" id="AmoebaDB:DICPUDRAFT_58458"/>
<evidence type="ECO:0000256" key="1">
    <source>
        <dbReference type="ARBA" id="ARBA00022723"/>
    </source>
</evidence>
<evidence type="ECO:0000313" key="6">
    <source>
        <dbReference type="Proteomes" id="UP000001064"/>
    </source>
</evidence>
<dbReference type="OrthoDB" id="15457at2759"/>
<dbReference type="EMBL" id="GL871360">
    <property type="protein sequence ID" value="EGC30077.1"/>
    <property type="molecule type" value="Genomic_DNA"/>
</dbReference>
<dbReference type="CDD" id="cd01285">
    <property type="entry name" value="nucleoside_deaminase"/>
    <property type="match status" value="1"/>
</dbReference>
<dbReference type="InterPro" id="IPR002125">
    <property type="entry name" value="CMP_dCMP_dom"/>
</dbReference>
<name>F1A144_DICPU</name>
<dbReference type="AlphaFoldDB" id="F1A144"/>
<reference evidence="6" key="1">
    <citation type="journal article" date="2011" name="Genome Biol.">
        <title>Comparative genomics of the social amoebae Dictyostelium discoideum and Dictyostelium purpureum.</title>
        <authorList>
            <consortium name="US DOE Joint Genome Institute (JGI-PGF)"/>
            <person name="Sucgang R."/>
            <person name="Kuo A."/>
            <person name="Tian X."/>
            <person name="Salerno W."/>
            <person name="Parikh A."/>
            <person name="Feasley C.L."/>
            <person name="Dalin E."/>
            <person name="Tu H."/>
            <person name="Huang E."/>
            <person name="Barry K."/>
            <person name="Lindquist E."/>
            <person name="Shapiro H."/>
            <person name="Bruce D."/>
            <person name="Schmutz J."/>
            <person name="Salamov A."/>
            <person name="Fey P."/>
            <person name="Gaudet P."/>
            <person name="Anjard C."/>
            <person name="Babu M.M."/>
            <person name="Basu S."/>
            <person name="Bushmanova Y."/>
            <person name="van der Wel H."/>
            <person name="Katoh-Kurasawa M."/>
            <person name="Dinh C."/>
            <person name="Coutinho P.M."/>
            <person name="Saito T."/>
            <person name="Elias M."/>
            <person name="Schaap P."/>
            <person name="Kay R.R."/>
            <person name="Henrissat B."/>
            <person name="Eichinger L."/>
            <person name="Rivero F."/>
            <person name="Putnam N.H."/>
            <person name="West C.M."/>
            <person name="Loomis W.F."/>
            <person name="Chisholm R.L."/>
            <person name="Shaulsky G."/>
            <person name="Strassmann J.E."/>
            <person name="Queller D.C."/>
            <person name="Kuspa A."/>
            <person name="Grigoriev I.V."/>
        </authorList>
    </citation>
    <scope>NUCLEOTIDE SEQUENCE [LARGE SCALE GENOMIC DNA]</scope>
    <source>
        <strain evidence="6">QSDP1</strain>
    </source>
</reference>
<dbReference type="eggNOG" id="ENOG502S2HJ">
    <property type="taxonomic scope" value="Eukaryota"/>
</dbReference>
<dbReference type="Pfam" id="PF00383">
    <property type="entry name" value="dCMP_cyt_deam_1"/>
    <property type="match status" value="1"/>
</dbReference>
<accession>F1A144</accession>
<organism evidence="5 6">
    <name type="scientific">Dictyostelium purpureum</name>
    <name type="common">Slime mold</name>
    <dbReference type="NCBI Taxonomy" id="5786"/>
    <lineage>
        <taxon>Eukaryota</taxon>
        <taxon>Amoebozoa</taxon>
        <taxon>Evosea</taxon>
        <taxon>Eumycetozoa</taxon>
        <taxon>Dictyostelia</taxon>
        <taxon>Dictyosteliales</taxon>
        <taxon>Dictyosteliaceae</taxon>
        <taxon>Dictyostelium</taxon>
    </lineage>
</organism>
<dbReference type="GeneID" id="10511246"/>
<evidence type="ECO:0000256" key="2">
    <source>
        <dbReference type="ARBA" id="ARBA00022833"/>
    </source>
</evidence>
<keyword evidence="3" id="KW-0732">Signal</keyword>